<evidence type="ECO:0000313" key="4">
    <source>
        <dbReference type="EMBL" id="RLU23166.1"/>
    </source>
</evidence>
<accession>A0A3L8DS70</accession>
<comment type="caution">
    <text evidence="4">The sequence shown here is derived from an EMBL/GenBank/DDBJ whole genome shotgun (WGS) entry which is preliminary data.</text>
</comment>
<keyword evidence="2" id="KW-0677">Repeat</keyword>
<dbReference type="Gene3D" id="3.80.10.10">
    <property type="entry name" value="Ribonuclease Inhibitor"/>
    <property type="match status" value="1"/>
</dbReference>
<name>A0A3L8DS70_OOCBI</name>
<dbReference type="InterPro" id="IPR003591">
    <property type="entry name" value="Leu-rich_rpt_typical-subtyp"/>
</dbReference>
<dbReference type="InterPro" id="IPR032675">
    <property type="entry name" value="LRR_dom_sf"/>
</dbReference>
<dbReference type="InterPro" id="IPR055414">
    <property type="entry name" value="LRR_R13L4/SHOC2-like"/>
</dbReference>
<proteinExistence type="predicted"/>
<dbReference type="Pfam" id="PF23598">
    <property type="entry name" value="LRR_14"/>
    <property type="match status" value="1"/>
</dbReference>
<dbReference type="GO" id="GO:0005737">
    <property type="term" value="C:cytoplasm"/>
    <property type="evidence" value="ECO:0007669"/>
    <property type="project" value="TreeGrafter"/>
</dbReference>
<dbReference type="EMBL" id="QOIP01000005">
    <property type="protein sequence ID" value="RLU23166.1"/>
    <property type="molecule type" value="Genomic_DNA"/>
</dbReference>
<gene>
    <name evidence="4" type="ORF">DMN91_005444</name>
</gene>
<sequence length="356" mass="40354">MENYTSDSSDSDSSLRTLDLSYLLLDDRVLDKQFLNTKSPEDVENLLLSQNRLTILPASINRFVSLSTLDITNCNLNRLPDFWSDCPLTRLIAKHNNLTNDGLVKCFENLTNLKELNLSGNRLVDFPDQILDLAALKYLYLGGNHISELTKDIWKLQKLRVLSMGGNRLTEVPCTLGQLKSLQALILCDNMLESLPSSIANLTNLKTLSLHKNRLRTLPTEIITLNCLTELSLRDNPLVVRFVSDMTHNPPSLLELAGRVVKTSDIRYDEQSIPRNLVQYLNSGHRCVNPKCKGVFFNNRVEHIKFVDFCGKYRLPLLQYLCSSKCIEPRDSDEELVSGAMIRKVLLGRAEFKGNL</sequence>
<dbReference type="PANTHER" id="PTHR48051">
    <property type="match status" value="1"/>
</dbReference>
<evidence type="ECO:0000256" key="2">
    <source>
        <dbReference type="ARBA" id="ARBA00022737"/>
    </source>
</evidence>
<dbReference type="PROSITE" id="PS51450">
    <property type="entry name" value="LRR"/>
    <property type="match status" value="1"/>
</dbReference>
<evidence type="ECO:0000259" key="3">
    <source>
        <dbReference type="Pfam" id="PF23598"/>
    </source>
</evidence>
<organism evidence="4">
    <name type="scientific">Ooceraea biroi</name>
    <name type="common">Clonal raider ant</name>
    <name type="synonym">Cerapachys biroi</name>
    <dbReference type="NCBI Taxonomy" id="2015173"/>
    <lineage>
        <taxon>Eukaryota</taxon>
        <taxon>Metazoa</taxon>
        <taxon>Ecdysozoa</taxon>
        <taxon>Arthropoda</taxon>
        <taxon>Hexapoda</taxon>
        <taxon>Insecta</taxon>
        <taxon>Pterygota</taxon>
        <taxon>Neoptera</taxon>
        <taxon>Endopterygota</taxon>
        <taxon>Hymenoptera</taxon>
        <taxon>Apocrita</taxon>
        <taxon>Aculeata</taxon>
        <taxon>Formicoidea</taxon>
        <taxon>Formicidae</taxon>
        <taxon>Dorylinae</taxon>
        <taxon>Ooceraea</taxon>
    </lineage>
</organism>
<keyword evidence="1" id="KW-0433">Leucine-rich repeat</keyword>
<evidence type="ECO:0000256" key="1">
    <source>
        <dbReference type="ARBA" id="ARBA00022614"/>
    </source>
</evidence>
<dbReference type="PANTHER" id="PTHR48051:SF1">
    <property type="entry name" value="RAS SUPPRESSOR PROTEIN 1"/>
    <property type="match status" value="1"/>
</dbReference>
<dbReference type="SUPFAM" id="SSF52058">
    <property type="entry name" value="L domain-like"/>
    <property type="match status" value="1"/>
</dbReference>
<dbReference type="InterPro" id="IPR001611">
    <property type="entry name" value="Leu-rich_rpt"/>
</dbReference>
<dbReference type="OrthoDB" id="1053178at2759"/>
<reference evidence="4" key="2">
    <citation type="submission" date="2018-07" db="EMBL/GenBank/DDBJ databases">
        <authorList>
            <person name="Mckenzie S.K."/>
            <person name="Kronauer D.J.C."/>
        </authorList>
    </citation>
    <scope>NUCLEOTIDE SEQUENCE</scope>
    <source>
        <strain evidence="4">Clonal line C1</strain>
    </source>
</reference>
<dbReference type="AlphaFoldDB" id="A0A3L8DS70"/>
<dbReference type="InterPro" id="IPR050216">
    <property type="entry name" value="LRR_domain-containing"/>
</dbReference>
<dbReference type="Proteomes" id="UP000279307">
    <property type="component" value="Chromosome 5"/>
</dbReference>
<feature type="domain" description="Disease resistance R13L4/SHOC-2-like LRR" evidence="3">
    <location>
        <begin position="129"/>
        <end position="231"/>
    </location>
</feature>
<dbReference type="SMART" id="SM00364">
    <property type="entry name" value="LRR_BAC"/>
    <property type="match status" value="6"/>
</dbReference>
<dbReference type="SMART" id="SM00369">
    <property type="entry name" value="LRR_TYP"/>
    <property type="match status" value="6"/>
</dbReference>
<protein>
    <recommendedName>
        <fullName evidence="3">Disease resistance R13L4/SHOC-2-like LRR domain-containing protein</fullName>
    </recommendedName>
</protein>
<reference evidence="4" key="1">
    <citation type="journal article" date="2018" name="Genome Res.">
        <title>The genomic architecture and molecular evolution of ant odorant receptors.</title>
        <authorList>
            <person name="McKenzie S.K."/>
            <person name="Kronauer D.J.C."/>
        </authorList>
    </citation>
    <scope>NUCLEOTIDE SEQUENCE [LARGE SCALE GENOMIC DNA]</scope>
    <source>
        <strain evidence="4">Clonal line C1</strain>
    </source>
</reference>